<organism evidence="1 2">
    <name type="scientific">Acinetobacter junii CIP 107470 = MTCC 11364</name>
    <dbReference type="NCBI Taxonomy" id="1217666"/>
    <lineage>
        <taxon>Bacteria</taxon>
        <taxon>Pseudomonadati</taxon>
        <taxon>Pseudomonadota</taxon>
        <taxon>Gammaproteobacteria</taxon>
        <taxon>Moraxellales</taxon>
        <taxon>Moraxellaceae</taxon>
        <taxon>Acinetobacter</taxon>
    </lineage>
</organism>
<accession>S7XYQ3</accession>
<dbReference type="AlphaFoldDB" id="S7XYQ3"/>
<evidence type="ECO:0000313" key="2">
    <source>
        <dbReference type="Proteomes" id="UP000018420"/>
    </source>
</evidence>
<dbReference type="EMBL" id="ASYZ01000114">
    <property type="protein sequence ID" value="EPR84129.1"/>
    <property type="molecule type" value="Genomic_DNA"/>
</dbReference>
<reference evidence="1 2" key="1">
    <citation type="submission" date="2013-05" db="EMBL/GenBank/DDBJ databases">
        <title>Genome assembly of Acinetobacter junii MTCC 11364.</title>
        <authorList>
            <person name="Khatri I."/>
            <person name="Singh N.K."/>
            <person name="Subramanian S."/>
            <person name="Mayilraj S."/>
        </authorList>
    </citation>
    <scope>NUCLEOTIDE SEQUENCE [LARGE SCALE GENOMIC DNA]</scope>
    <source>
        <strain evidence="1 2">MTCC 11364</strain>
    </source>
</reference>
<name>S7XYQ3_ACIJU</name>
<evidence type="ECO:0000313" key="1">
    <source>
        <dbReference type="EMBL" id="EPR84129.1"/>
    </source>
</evidence>
<gene>
    <name evidence="1" type="ORF">L292_0264</name>
</gene>
<comment type="caution">
    <text evidence="1">The sequence shown here is derived from an EMBL/GenBank/DDBJ whole genome shotgun (WGS) entry which is preliminary data.</text>
</comment>
<dbReference type="Proteomes" id="UP000018420">
    <property type="component" value="Unassembled WGS sequence"/>
</dbReference>
<protein>
    <submittedName>
        <fullName evidence="1">Uncharacterized protein</fullName>
    </submittedName>
</protein>
<sequence length="43" mass="4994">MCCTWDLNLRNKAAVQLQDPIRGLVSLEWKNTRSMNKQMQGSK</sequence>
<proteinExistence type="predicted"/>
<dbReference type="PATRIC" id="fig|1330047.3.peg.2147"/>